<dbReference type="RefSeq" id="WP_378520976.1">
    <property type="nucleotide sequence ID" value="NZ_BAAAXV010000001.1"/>
</dbReference>
<dbReference type="InterPro" id="IPR042490">
    <property type="entry name" value="Thio_Ohase/BAAT_N"/>
</dbReference>
<comment type="caution">
    <text evidence="2">The sequence shown here is derived from an EMBL/GenBank/DDBJ whole genome shotgun (WGS) entry which is preliminary data.</text>
</comment>
<keyword evidence="3" id="KW-1185">Reference proteome</keyword>
<feature type="compositionally biased region" description="Polar residues" evidence="1">
    <location>
        <begin position="58"/>
        <end position="76"/>
    </location>
</feature>
<proteinExistence type="predicted"/>
<feature type="region of interest" description="Disordered" evidence="1">
    <location>
        <begin position="1"/>
        <end position="36"/>
    </location>
</feature>
<evidence type="ECO:0000313" key="2">
    <source>
        <dbReference type="EMBL" id="MFB9628473.1"/>
    </source>
</evidence>
<sequence length="76" mass="8333">MAPLDGTYEGASPTGLLWSMRPAEPPLDASSPAASRIRCGCRSRWRPTEHRWPRRASSAPSQTKTFSNVPHRTTAA</sequence>
<accession>A0ABV5SCA4</accession>
<gene>
    <name evidence="2" type="ORF">ACFFSA_35795</name>
</gene>
<evidence type="ECO:0000256" key="1">
    <source>
        <dbReference type="SAM" id="MobiDB-lite"/>
    </source>
</evidence>
<dbReference type="EMBL" id="JBHMBW010000045">
    <property type="protein sequence ID" value="MFB9628473.1"/>
    <property type="molecule type" value="Genomic_DNA"/>
</dbReference>
<reference evidence="2 3" key="1">
    <citation type="submission" date="2024-09" db="EMBL/GenBank/DDBJ databases">
        <authorList>
            <person name="Sun Q."/>
            <person name="Mori K."/>
        </authorList>
    </citation>
    <scope>NUCLEOTIDE SEQUENCE [LARGE SCALE GENOMIC DNA]</scope>
    <source>
        <strain evidence="2 3">JCM 3143</strain>
    </source>
</reference>
<feature type="region of interest" description="Disordered" evidence="1">
    <location>
        <begin position="48"/>
        <end position="76"/>
    </location>
</feature>
<name>A0ABV5SCA4_9ACTN</name>
<evidence type="ECO:0000313" key="3">
    <source>
        <dbReference type="Proteomes" id="UP001589532"/>
    </source>
</evidence>
<dbReference type="Proteomes" id="UP001589532">
    <property type="component" value="Unassembled WGS sequence"/>
</dbReference>
<dbReference type="Gene3D" id="2.60.40.2240">
    <property type="entry name" value="Acyl-CoA thioester hydrolase/BAAT N-terminal domain"/>
    <property type="match status" value="1"/>
</dbReference>
<organism evidence="2 3">
    <name type="scientific">Nonomuraea helvata</name>
    <dbReference type="NCBI Taxonomy" id="37484"/>
    <lineage>
        <taxon>Bacteria</taxon>
        <taxon>Bacillati</taxon>
        <taxon>Actinomycetota</taxon>
        <taxon>Actinomycetes</taxon>
        <taxon>Streptosporangiales</taxon>
        <taxon>Streptosporangiaceae</taxon>
        <taxon>Nonomuraea</taxon>
    </lineage>
</organism>
<protein>
    <submittedName>
        <fullName evidence="2">Uncharacterized protein</fullName>
    </submittedName>
</protein>